<accession>A0AAN9ERH3</accession>
<gene>
    <name evidence="1" type="ORF">RJT34_29728</name>
</gene>
<proteinExistence type="predicted"/>
<protein>
    <submittedName>
        <fullName evidence="1">Uncharacterized protein</fullName>
    </submittedName>
</protein>
<organism evidence="1 2">
    <name type="scientific">Clitoria ternatea</name>
    <name type="common">Butterfly pea</name>
    <dbReference type="NCBI Taxonomy" id="43366"/>
    <lineage>
        <taxon>Eukaryota</taxon>
        <taxon>Viridiplantae</taxon>
        <taxon>Streptophyta</taxon>
        <taxon>Embryophyta</taxon>
        <taxon>Tracheophyta</taxon>
        <taxon>Spermatophyta</taxon>
        <taxon>Magnoliopsida</taxon>
        <taxon>eudicotyledons</taxon>
        <taxon>Gunneridae</taxon>
        <taxon>Pentapetalae</taxon>
        <taxon>rosids</taxon>
        <taxon>fabids</taxon>
        <taxon>Fabales</taxon>
        <taxon>Fabaceae</taxon>
        <taxon>Papilionoideae</taxon>
        <taxon>50 kb inversion clade</taxon>
        <taxon>NPAAA clade</taxon>
        <taxon>indigoferoid/millettioid clade</taxon>
        <taxon>Phaseoleae</taxon>
        <taxon>Clitoria</taxon>
    </lineage>
</organism>
<dbReference type="Proteomes" id="UP001359559">
    <property type="component" value="Unassembled WGS sequence"/>
</dbReference>
<reference evidence="1 2" key="1">
    <citation type="submission" date="2024-01" db="EMBL/GenBank/DDBJ databases">
        <title>The genomes of 5 underutilized Papilionoideae crops provide insights into root nodulation and disease resistance.</title>
        <authorList>
            <person name="Yuan L."/>
        </authorList>
    </citation>
    <scope>NUCLEOTIDE SEQUENCE [LARGE SCALE GENOMIC DNA]</scope>
    <source>
        <strain evidence="1">LY-2023</strain>
        <tissue evidence="1">Leaf</tissue>
    </source>
</reference>
<name>A0AAN9ERH3_CLITE</name>
<evidence type="ECO:0000313" key="1">
    <source>
        <dbReference type="EMBL" id="KAK7262167.1"/>
    </source>
</evidence>
<sequence>MAKKTSVLLSSETKQPVTLALYLHTCPNAKSGPPGPAMISVTTVLRKVVMKGNARIPEGHVENLMFLEPRRLAFENPSAYAK</sequence>
<dbReference type="EMBL" id="JAYKXN010000008">
    <property type="protein sequence ID" value="KAK7262167.1"/>
    <property type="molecule type" value="Genomic_DNA"/>
</dbReference>
<comment type="caution">
    <text evidence="1">The sequence shown here is derived from an EMBL/GenBank/DDBJ whole genome shotgun (WGS) entry which is preliminary data.</text>
</comment>
<keyword evidence="2" id="KW-1185">Reference proteome</keyword>
<dbReference type="AlphaFoldDB" id="A0AAN9ERH3"/>
<evidence type="ECO:0000313" key="2">
    <source>
        <dbReference type="Proteomes" id="UP001359559"/>
    </source>
</evidence>